<keyword evidence="2" id="KW-1185">Reference proteome</keyword>
<evidence type="ECO:0000313" key="2">
    <source>
        <dbReference type="Proteomes" id="UP001382455"/>
    </source>
</evidence>
<dbReference type="InterPro" id="IPR021295">
    <property type="entry name" value="DUF2867"/>
</dbReference>
<dbReference type="RefSeq" id="WP_336434795.1">
    <property type="nucleotide sequence ID" value="NZ_JBAWKS010000001.1"/>
</dbReference>
<dbReference type="EMBL" id="JBAWKS010000001">
    <property type="protein sequence ID" value="MEI4549133.1"/>
    <property type="molecule type" value="Genomic_DNA"/>
</dbReference>
<dbReference type="Pfam" id="PF11066">
    <property type="entry name" value="DUF2867"/>
    <property type="match status" value="1"/>
</dbReference>
<organism evidence="1 2">
    <name type="scientific">Pseudoalteromonas spongiae</name>
    <dbReference type="NCBI Taxonomy" id="298657"/>
    <lineage>
        <taxon>Bacteria</taxon>
        <taxon>Pseudomonadati</taxon>
        <taxon>Pseudomonadota</taxon>
        <taxon>Gammaproteobacteria</taxon>
        <taxon>Alteromonadales</taxon>
        <taxon>Pseudoalteromonadaceae</taxon>
        <taxon>Pseudoalteromonas</taxon>
    </lineage>
</organism>
<evidence type="ECO:0000313" key="1">
    <source>
        <dbReference type="EMBL" id="MEI4549133.1"/>
    </source>
</evidence>
<reference evidence="1 2" key="1">
    <citation type="submission" date="2023-12" db="EMBL/GenBank/DDBJ databases">
        <title>Friends and Foes: Symbiotic and Algicidal bacterial influence on Karenia brevis blooms.</title>
        <authorList>
            <person name="Fei C."/>
            <person name="Mohamed A.R."/>
            <person name="Booker A."/>
            <person name="Arshad M."/>
            <person name="Klass S."/>
            <person name="Ahn S."/>
            <person name="Gilbert P.M."/>
            <person name="Heil C.A."/>
            <person name="Martinez J.M."/>
            <person name="Amin S.A."/>
        </authorList>
    </citation>
    <scope>NUCLEOTIDE SEQUENCE [LARGE SCALE GENOMIC DNA]</scope>
    <source>
        <strain evidence="1 2">CE15</strain>
    </source>
</reference>
<accession>A0ABU8ESH3</accession>
<proteinExistence type="predicted"/>
<sequence length="173" mass="19671">MRFYKSSSVKNKVTAIQFPSVVSKGCGVCYQDAFMFTANKADLTAQQVYFTIFAELPQWVKGLLTLRNKVVSLFGFLATDNNMGSSFTSMETGERAGFLRYQLVSDDQVVSTSEEPNMAIWLTVKRVSQSQFIVATEVELRTLKGRVYMAIIKPFHRFIAPFCIRYALKMNRL</sequence>
<gene>
    <name evidence="1" type="ORF">WAE96_05360</name>
</gene>
<protein>
    <submittedName>
        <fullName evidence="1">DUF2867 domain-containing protein</fullName>
    </submittedName>
</protein>
<comment type="caution">
    <text evidence="1">The sequence shown here is derived from an EMBL/GenBank/DDBJ whole genome shotgun (WGS) entry which is preliminary data.</text>
</comment>
<name>A0ABU8ESH3_9GAMM</name>
<dbReference type="Proteomes" id="UP001382455">
    <property type="component" value="Unassembled WGS sequence"/>
</dbReference>